<feature type="region of interest" description="Disordered" evidence="2">
    <location>
        <begin position="135"/>
        <end position="391"/>
    </location>
</feature>
<proteinExistence type="predicted"/>
<feature type="coiled-coil region" evidence="1">
    <location>
        <begin position="1324"/>
        <end position="1351"/>
    </location>
</feature>
<feature type="compositionally biased region" description="Low complexity" evidence="2">
    <location>
        <begin position="44"/>
        <end position="58"/>
    </location>
</feature>
<dbReference type="Proteomes" id="UP000007494">
    <property type="component" value="Chromosome XII"/>
</dbReference>
<feature type="region of interest" description="Disordered" evidence="2">
    <location>
        <begin position="1"/>
        <end position="123"/>
    </location>
</feature>
<feature type="compositionally biased region" description="Polar residues" evidence="2">
    <location>
        <begin position="603"/>
        <end position="612"/>
    </location>
</feature>
<feature type="compositionally biased region" description="Polar residues" evidence="2">
    <location>
        <begin position="417"/>
        <end position="440"/>
    </location>
</feature>
<dbReference type="GeneID" id="13445685"/>
<feature type="compositionally biased region" description="Polar residues" evidence="2">
    <location>
        <begin position="8"/>
        <end position="43"/>
    </location>
</feature>
<feature type="compositionally biased region" description="Polar residues" evidence="2">
    <location>
        <begin position="323"/>
        <end position="339"/>
    </location>
</feature>
<feature type="compositionally biased region" description="Low complexity" evidence="2">
    <location>
        <begin position="550"/>
        <end position="563"/>
    </location>
</feature>
<feature type="region of interest" description="Disordered" evidence="2">
    <location>
        <begin position="694"/>
        <end position="739"/>
    </location>
</feature>
<feature type="compositionally biased region" description="Polar residues" evidence="2">
    <location>
        <begin position="1442"/>
        <end position="1463"/>
    </location>
</feature>
<sequence length="1559" mass="169814">MDDLLSSLGPTATNNRATSEDVSNESKPSVTAKTATGSRLQTQPSSCTPSADSDSSSPNRRRSQAPEEEFHSTAVDGILESAGDTDRGEIGRTSSESSGGAPNQASELLLMNEVENDAPEEDCAEIDAILGSIPQLGQGLSQGCNGLTEADNTVQPQPSSCTPSADSDSSSPSRRSQAPEEEFHSTAVDGILESAGDTDRGEIGRTSSESSGGAPNQASDLLLMNEVENGAPEENCAETDATLGSAPTLDRRPSQDGNLMNTSNSSYPPTGNQNPLVDGNSTEAGGQQPMTEHSGSGESNELHPLEGGGLLGGLMDPAKKRNPSVTNECLGNGAHSSGSDIVLSCPPTAEEGQAATEADGNSPLGRSSSVPRTERGGSANKIPLPVSAGDQDGYEYLSMKEKLQMFEEISKQRSSELIKSFSSIGSRRSDYVSRSSTRTDVSPRRCDPPSETALRERDEQIAKLSGLLKHRMDTLGAVGNQLEKKEKTLEMIREENAYLTREFMDKLAATGQEQPLPTLPSLPSSDVAASWLAQEARNEAARQEAGLRASGPSCGPRSLSSSSETQESPTFPEHPDRSAKLSSQEPEQASRGTSSVRSEHRSFSNIDENSISIEGPDDDSAGPRRKAASPDCVDDHQLEHSPSAETSTGNSEEPDDDQRQTQPGTRDDTSVICPPLQDKLRWFEDLQSKCVLEGISDRQKTARPVDNPGGGAVPTEDQANVERDTTTRPKDSSVGAAQHPFLAEKDAEIARLLALVKHKENLIDLAKQGVAQKEEEILAELAEKFSLSRDYMHYLAEHHEKAPEILRTGKSFCPRSSAANGEATADVEKEAGTLLVNRSRGKSDTGCHDRDQRWANAICTKNSVGHGNDISDGALDCHSGALGAYGVLVNRKPTRHQEPRSIQETSKQTPSNSRKVAPLRNLDNLEEWLSEEFSSQDESCSKGADLETSGVVGSEDVPLGGMCRNDRLRQSSCSQHPRESRESKFNRDAIRGRKVGDGRVTESEAFSSPWSTSASAENYGGDELRAEEEIALEALRQYTRRQAPVREIAGAVSGSNEDYMLYTKDAGSADEQLVGRRSESWTRPVSPTDPAEGSYTGVFTSRSGDSKTGRLQPDCEARECDEVKNRTMKLELAQCTGARLRGSLRSLEEAQEGMASAGRRRQQAIDGVTQQFSQGRERQVRGSVMEERLHRDLDTLPSFSRGWRQGIEMLDGDEDESYGGDCGPYFRENRTSVAVSAKKTRSYRGNGRAFGQTGHEAHAISECRDTSDGQIGSHGKKLKAELFFKTLLNQTRSRIERHLEEEEEFAGLRNSSGLRRAMKTYEDVKQMAMEVREMRKENQILRQAVLNSRRKMETIVGGLEEMSHNERTLQPALSWFVTDDLHLGVTPHEQGLSSKAVEHDDLQMETASPNQELSDSSPQLMGSEYDKRVEEVSPERVVSLPNDVSDSGEGSSNLAVNSQNPKSIQPIHDSDPTVISLKRATRLVQVQEKRIAALQEQLYELTKRCMYLEELDDVMWGLIEERMENDTRITEKIKETYQRSCAQLRARLVDAGTAEVIKT</sequence>
<dbReference type="eggNOG" id="ENOG502QZY1">
    <property type="taxonomic scope" value="Eukaryota"/>
</dbReference>
<organism evidence="3 4">
    <name type="scientific">Neospora caninum (strain Liverpool)</name>
    <dbReference type="NCBI Taxonomy" id="572307"/>
    <lineage>
        <taxon>Eukaryota</taxon>
        <taxon>Sar</taxon>
        <taxon>Alveolata</taxon>
        <taxon>Apicomplexa</taxon>
        <taxon>Conoidasida</taxon>
        <taxon>Coccidia</taxon>
        <taxon>Eucoccidiorida</taxon>
        <taxon>Eimeriorina</taxon>
        <taxon>Sarcocystidae</taxon>
        <taxon>Neospora</taxon>
    </lineage>
</organism>
<feature type="region of interest" description="Disordered" evidence="2">
    <location>
        <begin position="413"/>
        <end position="454"/>
    </location>
</feature>
<gene>
    <name evidence="3" type="ORF">NCLIV_067860</name>
</gene>
<feature type="compositionally biased region" description="Polar residues" evidence="2">
    <location>
        <begin position="580"/>
        <end position="596"/>
    </location>
</feature>
<feature type="compositionally biased region" description="Basic and acidic residues" evidence="2">
    <location>
        <begin position="976"/>
        <end position="992"/>
    </location>
</feature>
<feature type="coiled-coil region" evidence="1">
    <location>
        <begin position="475"/>
        <end position="502"/>
    </location>
</feature>
<feature type="compositionally biased region" description="Polar residues" evidence="2">
    <location>
        <begin position="138"/>
        <end position="157"/>
    </location>
</feature>
<feature type="region of interest" description="Disordered" evidence="2">
    <location>
        <begin position="969"/>
        <end position="992"/>
    </location>
</feature>
<name>F0VRL4_NEOCL</name>
<evidence type="ECO:0000313" key="3">
    <source>
        <dbReference type="EMBL" id="CBZ56362.1"/>
    </source>
</evidence>
<feature type="compositionally biased region" description="Polar residues" evidence="2">
    <location>
        <begin position="255"/>
        <end position="299"/>
    </location>
</feature>
<feature type="compositionally biased region" description="Polar residues" evidence="2">
    <location>
        <begin position="1004"/>
        <end position="1016"/>
    </location>
</feature>
<dbReference type="VEuPathDB" id="ToxoDB:NCLIV_067860"/>
<feature type="compositionally biased region" description="Polar residues" evidence="2">
    <location>
        <begin position="205"/>
        <end position="219"/>
    </location>
</feature>
<feature type="compositionally biased region" description="Basic and acidic residues" evidence="2">
    <location>
        <begin position="720"/>
        <end position="731"/>
    </location>
</feature>
<evidence type="ECO:0000256" key="1">
    <source>
        <dbReference type="SAM" id="Coils"/>
    </source>
</evidence>
<keyword evidence="4" id="KW-1185">Reference proteome</keyword>
<feature type="region of interest" description="Disordered" evidence="2">
    <location>
        <begin position="1071"/>
        <end position="1112"/>
    </location>
</feature>
<feature type="compositionally biased region" description="Acidic residues" evidence="2">
    <location>
        <begin position="114"/>
        <end position="123"/>
    </location>
</feature>
<reference evidence="4" key="1">
    <citation type="journal article" date="2012" name="PLoS Pathog.">
        <title>Comparative genomics of the apicomplexan parasites Toxoplasma gondii and Neospora caninum: Coccidia differing in host range and transmission strategy.</title>
        <authorList>
            <person name="Reid A.J."/>
            <person name="Vermont S.J."/>
            <person name="Cotton J.A."/>
            <person name="Harris D."/>
            <person name="Hill-Cawthorne G.A."/>
            <person name="Konen-Waisman S."/>
            <person name="Latham S.M."/>
            <person name="Mourier T."/>
            <person name="Norton R."/>
            <person name="Quail M.A."/>
            <person name="Sanders M."/>
            <person name="Shanmugam D."/>
            <person name="Sohal A."/>
            <person name="Wasmuth J.D."/>
            <person name="Brunk B."/>
            <person name="Grigg M.E."/>
            <person name="Howard J.C."/>
            <person name="Parkinson J."/>
            <person name="Roos D.S."/>
            <person name="Trees A.J."/>
            <person name="Berriman M."/>
            <person name="Pain A."/>
            <person name="Wastling J.M."/>
        </authorList>
    </citation>
    <scope>NUCLEOTIDE SEQUENCE [LARGE SCALE GENOMIC DNA]</scope>
    <source>
        <strain evidence="4">Liverpool</strain>
    </source>
</reference>
<keyword evidence="1" id="KW-0175">Coiled coil</keyword>
<feature type="region of interest" description="Disordered" evidence="2">
    <location>
        <begin position="934"/>
        <end position="953"/>
    </location>
</feature>
<feature type="compositionally biased region" description="Basic and acidic residues" evidence="2">
    <location>
        <begin position="1425"/>
        <end position="1434"/>
    </location>
</feature>
<feature type="compositionally biased region" description="Polar residues" evidence="2">
    <location>
        <begin position="902"/>
        <end position="914"/>
    </location>
</feature>
<feature type="region of interest" description="Disordered" evidence="2">
    <location>
        <begin position="998"/>
        <end position="1017"/>
    </location>
</feature>
<dbReference type="OrthoDB" id="331319at2759"/>
<evidence type="ECO:0000256" key="2">
    <source>
        <dbReference type="SAM" id="MobiDB-lite"/>
    </source>
</evidence>
<feature type="compositionally biased region" description="Low complexity" evidence="2">
    <location>
        <begin position="158"/>
        <end position="176"/>
    </location>
</feature>
<feature type="coiled-coil region" evidence="1">
    <location>
        <begin position="1477"/>
        <end position="1504"/>
    </location>
</feature>
<feature type="compositionally biased region" description="Polar residues" evidence="2">
    <location>
        <begin position="92"/>
        <end position="106"/>
    </location>
</feature>
<protein>
    <submittedName>
        <fullName evidence="3">Uncharacterized protein</fullName>
    </submittedName>
</protein>
<feature type="region of interest" description="Disordered" evidence="2">
    <location>
        <begin position="533"/>
        <end position="673"/>
    </location>
</feature>
<dbReference type="EMBL" id="FR823393">
    <property type="protein sequence ID" value="CBZ56362.1"/>
    <property type="molecule type" value="Genomic_DNA"/>
</dbReference>
<dbReference type="RefSeq" id="XP_003886387.1">
    <property type="nucleotide sequence ID" value="XM_003886338.1"/>
</dbReference>
<accession>F0VRL4</accession>
<dbReference type="OMA" id="HHEKAPE"/>
<feature type="compositionally biased region" description="Basic and acidic residues" evidence="2">
    <location>
        <begin position="441"/>
        <end position="454"/>
    </location>
</feature>
<feature type="region of interest" description="Disordered" evidence="2">
    <location>
        <begin position="1425"/>
        <end position="1470"/>
    </location>
</feature>
<feature type="region of interest" description="Disordered" evidence="2">
    <location>
        <begin position="890"/>
        <end position="919"/>
    </location>
</feature>
<dbReference type="InParanoid" id="F0VRL4"/>
<evidence type="ECO:0000313" key="4">
    <source>
        <dbReference type="Proteomes" id="UP000007494"/>
    </source>
</evidence>